<keyword evidence="2" id="KW-1185">Reference proteome</keyword>
<dbReference type="EMBL" id="VNJK01000001">
    <property type="protein sequence ID" value="TVX92139.1"/>
    <property type="molecule type" value="Genomic_DNA"/>
</dbReference>
<dbReference type="RefSeq" id="WP_144987314.1">
    <property type="nucleotide sequence ID" value="NZ_VNJK01000001.1"/>
</dbReference>
<evidence type="ECO:0000313" key="2">
    <source>
        <dbReference type="Proteomes" id="UP000318102"/>
    </source>
</evidence>
<gene>
    <name evidence="1" type="ORF">FPZ44_03145</name>
</gene>
<protein>
    <submittedName>
        <fullName evidence="1">Sporulation protein</fullName>
    </submittedName>
</protein>
<proteinExistence type="predicted"/>
<comment type="caution">
    <text evidence="1">The sequence shown here is derived from an EMBL/GenBank/DDBJ whole genome shotgun (WGS) entry which is preliminary data.</text>
</comment>
<sequence>MELFTIIIPRADNHEPQQLNGLLQQELGDLHTHPQAVLIEEGGQSSSLDWITCRGVLPGFQLSNQGEQVWQSAAQAVAEYVLTVKEEPLVRSIIRKVKQLDDSEHDKIQDYCMHLLNGAEDIGGRESRHRRKAKLVRMIQAYLSEHTTLHLDGFIRFRLESYLSELREVVEYAVDEFILERQYQEFISLLKYFVYIQDTKIPLAHLMHKGGHEFELMNEKWEPLEPVHVVEGMIVEMLDGDMEMEDMIVSTLINVSPGRIVIHTSDAESQVIKTIQQIFEARVDVCEFCSSCQAFFVADKGLTLDLAD</sequence>
<name>A0A559IWY5_9BACL</name>
<evidence type="ECO:0000313" key="1">
    <source>
        <dbReference type="EMBL" id="TVX92139.1"/>
    </source>
</evidence>
<reference evidence="1 2" key="1">
    <citation type="submission" date="2019-07" db="EMBL/GenBank/DDBJ databases">
        <authorList>
            <person name="Kim J."/>
        </authorList>
    </citation>
    <scope>NUCLEOTIDE SEQUENCE [LARGE SCALE GENOMIC DNA]</scope>
    <source>
        <strain evidence="1 2">N4</strain>
    </source>
</reference>
<dbReference type="OrthoDB" id="2986513at2"/>
<dbReference type="AlphaFoldDB" id="A0A559IWY5"/>
<dbReference type="Pfam" id="PF08812">
    <property type="entry name" value="YtxC"/>
    <property type="match status" value="1"/>
</dbReference>
<organism evidence="1 2">
    <name type="scientific">Paenibacillus agilis</name>
    <dbReference type="NCBI Taxonomy" id="3020863"/>
    <lineage>
        <taxon>Bacteria</taxon>
        <taxon>Bacillati</taxon>
        <taxon>Bacillota</taxon>
        <taxon>Bacilli</taxon>
        <taxon>Bacillales</taxon>
        <taxon>Paenibacillaceae</taxon>
        <taxon>Paenibacillus</taxon>
    </lineage>
</organism>
<dbReference type="Proteomes" id="UP000318102">
    <property type="component" value="Unassembled WGS sequence"/>
</dbReference>
<dbReference type="InterPro" id="IPR014199">
    <property type="entry name" value="Spore_YtxC"/>
</dbReference>
<accession>A0A559IWY5</accession>